<dbReference type="PANTHER" id="PTHR42760:SF124">
    <property type="entry name" value="SHORT-CHAIN DEHYDROGENASE_REDUCTASE"/>
    <property type="match status" value="1"/>
</dbReference>
<dbReference type="PANTHER" id="PTHR42760">
    <property type="entry name" value="SHORT-CHAIN DEHYDROGENASES/REDUCTASES FAMILY MEMBER"/>
    <property type="match status" value="1"/>
</dbReference>
<proteinExistence type="inferred from homology"/>
<keyword evidence="4" id="KW-1185">Reference proteome</keyword>
<dbReference type="EMBL" id="MU860010">
    <property type="protein sequence ID" value="KAK4242266.1"/>
    <property type="molecule type" value="Genomic_DNA"/>
</dbReference>
<evidence type="ECO:0000313" key="4">
    <source>
        <dbReference type="Proteomes" id="UP001303760"/>
    </source>
</evidence>
<dbReference type="FunFam" id="3.40.50.720:FF:000084">
    <property type="entry name" value="Short-chain dehydrogenase reductase"/>
    <property type="match status" value="1"/>
</dbReference>
<reference evidence="3" key="2">
    <citation type="submission" date="2023-05" db="EMBL/GenBank/DDBJ databases">
        <authorList>
            <consortium name="Lawrence Berkeley National Laboratory"/>
            <person name="Steindorff A."/>
            <person name="Hensen N."/>
            <person name="Bonometti L."/>
            <person name="Westerberg I."/>
            <person name="Brannstrom I.O."/>
            <person name="Guillou S."/>
            <person name="Cros-Aarteil S."/>
            <person name="Calhoun S."/>
            <person name="Haridas S."/>
            <person name="Kuo A."/>
            <person name="Mondo S."/>
            <person name="Pangilinan J."/>
            <person name="Riley R."/>
            <person name="Labutti K."/>
            <person name="Andreopoulos B."/>
            <person name="Lipzen A."/>
            <person name="Chen C."/>
            <person name="Yanf M."/>
            <person name="Daum C."/>
            <person name="Ng V."/>
            <person name="Clum A."/>
            <person name="Ohm R."/>
            <person name="Martin F."/>
            <person name="Silar P."/>
            <person name="Natvig D."/>
            <person name="Lalanne C."/>
            <person name="Gautier V."/>
            <person name="Ament-Velasquez S.L."/>
            <person name="Kruys A."/>
            <person name="Hutchinson M.I."/>
            <person name="Powell A.J."/>
            <person name="Barry K."/>
            <person name="Miller A.N."/>
            <person name="Grigoriev I.V."/>
            <person name="Debuchy R."/>
            <person name="Gladieux P."/>
            <person name="Thoren M.H."/>
            <person name="Johannesson H."/>
        </authorList>
    </citation>
    <scope>NUCLEOTIDE SEQUENCE</scope>
    <source>
        <strain evidence="3">CBS 532.94</strain>
    </source>
</reference>
<dbReference type="CDD" id="cd05233">
    <property type="entry name" value="SDR_c"/>
    <property type="match status" value="1"/>
</dbReference>
<dbReference type="InterPro" id="IPR036291">
    <property type="entry name" value="NAD(P)-bd_dom_sf"/>
</dbReference>
<comment type="caution">
    <text evidence="3">The sequence shown here is derived from an EMBL/GenBank/DDBJ whole genome shotgun (WGS) entry which is preliminary data.</text>
</comment>
<name>A0AAN7HA54_9PEZI</name>
<accession>A0AAN7HA54</accession>
<organism evidence="3 4">
    <name type="scientific">Achaetomium macrosporum</name>
    <dbReference type="NCBI Taxonomy" id="79813"/>
    <lineage>
        <taxon>Eukaryota</taxon>
        <taxon>Fungi</taxon>
        <taxon>Dikarya</taxon>
        <taxon>Ascomycota</taxon>
        <taxon>Pezizomycotina</taxon>
        <taxon>Sordariomycetes</taxon>
        <taxon>Sordariomycetidae</taxon>
        <taxon>Sordariales</taxon>
        <taxon>Chaetomiaceae</taxon>
        <taxon>Achaetomium</taxon>
    </lineage>
</organism>
<dbReference type="GO" id="GO:0016616">
    <property type="term" value="F:oxidoreductase activity, acting on the CH-OH group of donors, NAD or NADP as acceptor"/>
    <property type="evidence" value="ECO:0007669"/>
    <property type="project" value="TreeGrafter"/>
</dbReference>
<reference evidence="3" key="1">
    <citation type="journal article" date="2023" name="Mol. Phylogenet. Evol.">
        <title>Genome-scale phylogeny and comparative genomics of the fungal order Sordariales.</title>
        <authorList>
            <person name="Hensen N."/>
            <person name="Bonometti L."/>
            <person name="Westerberg I."/>
            <person name="Brannstrom I.O."/>
            <person name="Guillou S."/>
            <person name="Cros-Aarteil S."/>
            <person name="Calhoun S."/>
            <person name="Haridas S."/>
            <person name="Kuo A."/>
            <person name="Mondo S."/>
            <person name="Pangilinan J."/>
            <person name="Riley R."/>
            <person name="LaButti K."/>
            <person name="Andreopoulos B."/>
            <person name="Lipzen A."/>
            <person name="Chen C."/>
            <person name="Yan M."/>
            <person name="Daum C."/>
            <person name="Ng V."/>
            <person name="Clum A."/>
            <person name="Steindorff A."/>
            <person name="Ohm R.A."/>
            <person name="Martin F."/>
            <person name="Silar P."/>
            <person name="Natvig D.O."/>
            <person name="Lalanne C."/>
            <person name="Gautier V."/>
            <person name="Ament-Velasquez S.L."/>
            <person name="Kruys A."/>
            <person name="Hutchinson M.I."/>
            <person name="Powell A.J."/>
            <person name="Barry K."/>
            <person name="Miller A.N."/>
            <person name="Grigoriev I.V."/>
            <person name="Debuchy R."/>
            <person name="Gladieux P."/>
            <person name="Hiltunen Thoren M."/>
            <person name="Johannesson H."/>
        </authorList>
    </citation>
    <scope>NUCLEOTIDE SEQUENCE</scope>
    <source>
        <strain evidence="3">CBS 532.94</strain>
    </source>
</reference>
<dbReference type="Gene3D" id="3.40.50.720">
    <property type="entry name" value="NAD(P)-binding Rossmann-like Domain"/>
    <property type="match status" value="1"/>
</dbReference>
<protein>
    <submittedName>
        <fullName evidence="3">Short-chain dehydrogenase</fullName>
    </submittedName>
</protein>
<keyword evidence="2" id="KW-0521">NADP</keyword>
<evidence type="ECO:0000256" key="1">
    <source>
        <dbReference type="ARBA" id="ARBA00006484"/>
    </source>
</evidence>
<dbReference type="Proteomes" id="UP001303760">
    <property type="component" value="Unassembled WGS sequence"/>
</dbReference>
<dbReference type="SUPFAM" id="SSF51735">
    <property type="entry name" value="NAD(P)-binding Rossmann-fold domains"/>
    <property type="match status" value="1"/>
</dbReference>
<gene>
    <name evidence="3" type="ORF">C8A03DRAFT_29527</name>
</gene>
<evidence type="ECO:0000313" key="3">
    <source>
        <dbReference type="EMBL" id="KAK4242266.1"/>
    </source>
</evidence>
<evidence type="ECO:0000256" key="2">
    <source>
        <dbReference type="ARBA" id="ARBA00022857"/>
    </source>
</evidence>
<dbReference type="InterPro" id="IPR002347">
    <property type="entry name" value="SDR_fam"/>
</dbReference>
<dbReference type="PRINTS" id="PR00081">
    <property type="entry name" value="GDHRDH"/>
</dbReference>
<dbReference type="PRINTS" id="PR00080">
    <property type="entry name" value="SDRFAMILY"/>
</dbReference>
<sequence length="272" mass="28789">MAARLANRVCIVTGASSGIGRAIALALAREGAAYVLCADLRPNHPSASVDITATHDLIAQEYGESRAGFRKVDVTVEEEVKGMVAEVVQRAGRLDVIVNNAGVGPPWTPLHEMPDEVWSGTFNVNTRATFLCSKHAIRQFLQQESPNEYKKRGCIINLASAAGLREVKLSSAYCASKAAVISLTKATALEYGSARIQCNAICPGTVLTPMTAPMLSNEPAMNFFKAAVPWGEGGVDRGPEEIAHAAVWLASEEAGWVTGVALPVDGGYSVHA</sequence>
<comment type="similarity">
    <text evidence="1">Belongs to the short-chain dehydrogenases/reductases (SDR) family.</text>
</comment>
<dbReference type="PROSITE" id="PS00061">
    <property type="entry name" value="ADH_SHORT"/>
    <property type="match status" value="1"/>
</dbReference>
<dbReference type="AlphaFoldDB" id="A0AAN7HA54"/>
<dbReference type="Pfam" id="PF13561">
    <property type="entry name" value="adh_short_C2"/>
    <property type="match status" value="1"/>
</dbReference>
<dbReference type="InterPro" id="IPR020904">
    <property type="entry name" value="Sc_DH/Rdtase_CS"/>
</dbReference>